<dbReference type="Proteomes" id="UP001172778">
    <property type="component" value="Unassembled WGS sequence"/>
</dbReference>
<sequence>MHSRFNEFQQTPLGQQLLQLIDTPNRYIEFAALSRIEVPAVAALCHDLQSHFPEVANHDTARQYCGALVADIMRRHRHELLRPRGRVPGGYFTYGAVWSALPIEHSFETLLEELAQMPARLHTIVERFSPAQWQQKPACGFALVEHLCHLRDLEHEGYQLRLSRILNETLPQLEDFDGTTVAEQRRYLEQDLQAAEQTFTLHRQALIRSLQDLPPTQRQRLGILASQQRITIEELAHYIYRHDCTHLQELEELHTELVSA</sequence>
<feature type="domain" description="DinB-like" evidence="1">
    <location>
        <begin position="114"/>
        <end position="249"/>
    </location>
</feature>
<dbReference type="Pfam" id="PF12867">
    <property type="entry name" value="DinB_2"/>
    <property type="match status" value="1"/>
</dbReference>
<name>A0ABT7DUB7_9NEIS</name>
<dbReference type="EMBL" id="JARRAF010000005">
    <property type="protein sequence ID" value="MDK2123652.1"/>
    <property type="molecule type" value="Genomic_DNA"/>
</dbReference>
<accession>A0ABT7DUB7</accession>
<dbReference type="InterPro" id="IPR024775">
    <property type="entry name" value="DinB-like"/>
</dbReference>
<evidence type="ECO:0000259" key="1">
    <source>
        <dbReference type="Pfam" id="PF12867"/>
    </source>
</evidence>
<evidence type="ECO:0000313" key="3">
    <source>
        <dbReference type="Proteomes" id="UP001172778"/>
    </source>
</evidence>
<keyword evidence="3" id="KW-1185">Reference proteome</keyword>
<comment type="caution">
    <text evidence="2">The sequence shown here is derived from an EMBL/GenBank/DDBJ whole genome shotgun (WGS) entry which is preliminary data.</text>
</comment>
<dbReference type="InterPro" id="IPR034660">
    <property type="entry name" value="DinB/YfiT-like"/>
</dbReference>
<dbReference type="SUPFAM" id="SSF109854">
    <property type="entry name" value="DinB/YfiT-like putative metalloenzymes"/>
    <property type="match status" value="1"/>
</dbReference>
<dbReference type="Gene3D" id="1.20.120.450">
    <property type="entry name" value="dinb family like domain"/>
    <property type="match status" value="1"/>
</dbReference>
<dbReference type="RefSeq" id="WP_284099949.1">
    <property type="nucleotide sequence ID" value="NZ_JARRAF010000005.1"/>
</dbReference>
<protein>
    <submittedName>
        <fullName evidence="2">DinB family protein</fullName>
    </submittedName>
</protein>
<gene>
    <name evidence="2" type="ORF">PZA18_06285</name>
</gene>
<evidence type="ECO:0000313" key="2">
    <source>
        <dbReference type="EMBL" id="MDK2123652.1"/>
    </source>
</evidence>
<reference evidence="2" key="1">
    <citation type="submission" date="2023-03" db="EMBL/GenBank/DDBJ databases">
        <title>Chitinimonas shenzhenensis gen. nov., sp. nov., a novel member of family Burkholderiaceae isolated from activated sludge collected in Shen Zhen, China.</title>
        <authorList>
            <person name="Wang X."/>
        </authorList>
    </citation>
    <scope>NUCLEOTIDE SEQUENCE</scope>
    <source>
        <strain evidence="2">DQS-5</strain>
    </source>
</reference>
<organism evidence="2 3">
    <name type="scientific">Parachitinimonas caeni</name>
    <dbReference type="NCBI Taxonomy" id="3031301"/>
    <lineage>
        <taxon>Bacteria</taxon>
        <taxon>Pseudomonadati</taxon>
        <taxon>Pseudomonadota</taxon>
        <taxon>Betaproteobacteria</taxon>
        <taxon>Neisseriales</taxon>
        <taxon>Chitinibacteraceae</taxon>
        <taxon>Parachitinimonas</taxon>
    </lineage>
</organism>
<proteinExistence type="predicted"/>